<dbReference type="EMBL" id="UGDD01000002">
    <property type="protein sequence ID" value="STJ54304.1"/>
    <property type="molecule type" value="Genomic_DNA"/>
</dbReference>
<keyword evidence="2" id="KW-0808">Transferase</keyword>
<sequence>MTNLKKRERAKTNASLISMVQRFSDITIMFAGLWLVCEVSGLSFLYMHLLVALITLVVFQMLGGITDFYRSWRGVRAATEFALLLQNWTLSVIFSAGLVAFNNDFDTQLKIWLAWYGLTSIGLVVCRSCIRIGAGWLRNHGYNKRMVAVAGI</sequence>
<name>A0A376WZR0_ECOLX</name>
<evidence type="ECO:0000313" key="2">
    <source>
        <dbReference type="EMBL" id="STJ54304.1"/>
    </source>
</evidence>
<accession>A0A376WZR0</accession>
<dbReference type="GO" id="GO:0016740">
    <property type="term" value="F:transferase activity"/>
    <property type="evidence" value="ECO:0007669"/>
    <property type="project" value="UniProtKB-KW"/>
</dbReference>
<dbReference type="Pfam" id="PF13727">
    <property type="entry name" value="CoA_binding_3"/>
    <property type="match status" value="1"/>
</dbReference>
<keyword evidence="1" id="KW-0472">Membrane</keyword>
<evidence type="ECO:0000313" key="3">
    <source>
        <dbReference type="Proteomes" id="UP000254503"/>
    </source>
</evidence>
<feature type="transmembrane region" description="Helical" evidence="1">
    <location>
        <begin position="46"/>
        <end position="69"/>
    </location>
</feature>
<evidence type="ECO:0000256" key="1">
    <source>
        <dbReference type="SAM" id="Phobius"/>
    </source>
</evidence>
<organism evidence="2 3">
    <name type="scientific">Escherichia coli</name>
    <dbReference type="NCBI Taxonomy" id="562"/>
    <lineage>
        <taxon>Bacteria</taxon>
        <taxon>Pseudomonadati</taxon>
        <taxon>Pseudomonadota</taxon>
        <taxon>Gammaproteobacteria</taxon>
        <taxon>Enterobacterales</taxon>
        <taxon>Enterobacteriaceae</taxon>
        <taxon>Escherichia</taxon>
    </lineage>
</organism>
<reference evidence="2 3" key="1">
    <citation type="submission" date="2018-06" db="EMBL/GenBank/DDBJ databases">
        <authorList>
            <consortium name="Pathogen Informatics"/>
            <person name="Doyle S."/>
        </authorList>
    </citation>
    <scope>NUCLEOTIDE SEQUENCE [LARGE SCALE GENOMIC DNA]</scope>
    <source>
        <strain evidence="2 3">NCTC9045</strain>
    </source>
</reference>
<feature type="transmembrane region" description="Helical" evidence="1">
    <location>
        <begin position="113"/>
        <end position="137"/>
    </location>
</feature>
<keyword evidence="1" id="KW-1133">Transmembrane helix</keyword>
<dbReference type="Proteomes" id="UP000254503">
    <property type="component" value="Unassembled WGS sequence"/>
</dbReference>
<proteinExistence type="predicted"/>
<feature type="transmembrane region" description="Helical" evidence="1">
    <location>
        <begin position="12"/>
        <end position="34"/>
    </location>
</feature>
<protein>
    <submittedName>
        <fullName evidence="2">Putative colanic biosynthesis UDP-glucose lipid carrier transferase</fullName>
    </submittedName>
</protein>
<feature type="transmembrane region" description="Helical" evidence="1">
    <location>
        <begin position="81"/>
        <end position="101"/>
    </location>
</feature>
<dbReference type="AlphaFoldDB" id="A0A376WZR0"/>
<keyword evidence="1" id="KW-0812">Transmembrane</keyword>
<gene>
    <name evidence="2" type="primary">wcaJ_1</name>
    <name evidence="2" type="ORF">NCTC9045_02183</name>
</gene>